<evidence type="ECO:0000313" key="1">
    <source>
        <dbReference type="EMBL" id="AFA44495.1"/>
    </source>
</evidence>
<evidence type="ECO:0000313" key="2">
    <source>
        <dbReference type="Proteomes" id="UP000007524"/>
    </source>
</evidence>
<organism evidence="1 2">
    <name type="scientific">Klebsiella phage vB_KleM_RaK2</name>
    <dbReference type="NCBI Taxonomy" id="1147094"/>
    <lineage>
        <taxon>Viruses</taxon>
        <taxon>Duplodnaviria</taxon>
        <taxon>Heunggongvirae</taxon>
        <taxon>Uroviricota</taxon>
        <taxon>Caudoviricetes</taxon>
        <taxon>Alcyoneusvirus</taxon>
        <taxon>Alcyoneusvirus RaK2</taxon>
    </lineage>
</organism>
<accession>H6X429</accession>
<dbReference type="EMBL" id="JQ513383">
    <property type="protein sequence ID" value="AFA44495.1"/>
    <property type="molecule type" value="Genomic_DNA"/>
</dbReference>
<dbReference type="Proteomes" id="UP000007524">
    <property type="component" value="Segment"/>
</dbReference>
<dbReference type="KEGG" id="vg:14012810"/>
<protein>
    <submittedName>
        <fullName evidence="1">Uncharacterized protein</fullName>
    </submittedName>
</protein>
<gene>
    <name evidence="1" type="ORF">RaK2_00222</name>
</gene>
<dbReference type="RefSeq" id="YP_007007377.1">
    <property type="nucleotide sequence ID" value="NC_019526.1"/>
</dbReference>
<name>H6X429_9CAUD</name>
<reference evidence="1 2" key="1">
    <citation type="journal article" date="2012" name="J. Virol.">
        <title>Genome of Klebsiella sp.-Infecting Bacteriophage vB_KleM_RaK2.</title>
        <authorList>
            <person name="Simoliunas E."/>
            <person name="Kaliniene L."/>
            <person name="Truncaite L."/>
            <person name="Klausa V."/>
            <person name="Zajanckauskaite A."/>
            <person name="Meskys R."/>
        </authorList>
    </citation>
    <scope>NUCLEOTIDE SEQUENCE [LARGE SCALE GENOMIC DNA]</scope>
</reference>
<keyword evidence="2" id="KW-1185">Reference proteome</keyword>
<sequence length="59" mass="6346">MGSTDRIHRSPVAGSVDIRKVVLGIPNIIIKICNNVIAQIGRAGGQSADWFVSSILTHY</sequence>
<proteinExistence type="predicted"/>
<dbReference type="GeneID" id="14012810"/>